<sequence length="752" mass="81566">MLRYLSFALIFIHHQVVTVVETTSACGVPVVSDRIVGGMNSKKGEWPWQISLNYKNEFICGGSLITDSWVMAAAHCFDSLKVSYYTVYLGAYQLSALDNSTVSRGVKKIIKNPNFLYEGSSGDIALMELETPVTFTPYILPVCLPSQEVQLAAGTMCWVTGWGDTQEGIPLSNPKTLQMAEVGIISSSSCEDMYESSFGYSTGGTFIQEDMVCAGYQEGQIDACQGDSGGPLVCNVNNVWLQFGIVSWGYGCAEPNKPGVYTKVQYYQDWLKTKVPFLTFSEGGPSNGSSSVATTTMSQTEAQSLNSTEIDKTNSTTVFETEAVSISNSTTTNETFSLIPTSISTVFGVNDTKTIDNEAQAHTCSLLTIALTLLNLFIGLSVRSLSSGGNMLRFLSLMLIFLLQRGSVGAASLPSTNDVSVCGVPIVSDRIVGGTNSMKGEWPWQISLSYKGQTVCGGSLITDSWVLTAAHCFDSQKVSQYIVYLGVYQLSNLKNPNTVSSGVKRIIINKAYQYEGSSGDIALIELEKPVTFTPYILPVCLPPPASELPAGTKCWVTGWGDIKEGQDLSNPKTLQKASVKLIDWNSCEPMYETTFGYKPSVPFIMDDMFCAGYKEGQIDACQGDSGGPLVCNVNNTWWQYGIISWGIGCAEANAPGVYTKVQYYDSWIKQYIPSIKISEAGSSTVVDTIRLLEQSLNSSIGFLDTNGLNSTTNNSGASFELIKTLDSGAHNQKWSHLTIALGLVYLCLGHLW</sequence>
<dbReference type="InterPro" id="IPR033116">
    <property type="entry name" value="TRYPSIN_SER"/>
</dbReference>
<feature type="domain" description="Peptidase S1" evidence="4">
    <location>
        <begin position="35"/>
        <end position="276"/>
    </location>
</feature>
<protein>
    <submittedName>
        <fullName evidence="6">Uncharacterized protein LOC595077 isoform X1</fullName>
    </submittedName>
</protein>
<dbReference type="Xenbase" id="XB-GENE-29099007">
    <property type="gene designation" value="LOC595077"/>
</dbReference>
<evidence type="ECO:0000313" key="5">
    <source>
        <dbReference type="Proteomes" id="UP000008143"/>
    </source>
</evidence>
<evidence type="ECO:0000256" key="3">
    <source>
        <dbReference type="SAM" id="SignalP"/>
    </source>
</evidence>
<dbReference type="AlphaFoldDB" id="A0A8J1IVR4"/>
<evidence type="ECO:0000313" key="6">
    <source>
        <dbReference type="RefSeq" id="XP_031748571.1"/>
    </source>
</evidence>
<dbReference type="GO" id="GO:0006508">
    <property type="term" value="P:proteolysis"/>
    <property type="evidence" value="ECO:0007669"/>
    <property type="project" value="UniProtKB-KW"/>
</dbReference>
<keyword evidence="2" id="KW-0378">Hydrolase</keyword>
<dbReference type="PROSITE" id="PS00135">
    <property type="entry name" value="TRYPSIN_SER"/>
    <property type="match status" value="2"/>
</dbReference>
<keyword evidence="1" id="KW-1015">Disulfide bond</keyword>
<evidence type="ECO:0000313" key="7">
    <source>
        <dbReference type="Xenbase" id="XB-GENE-29099007"/>
    </source>
</evidence>
<organism evidence="5 6">
    <name type="scientific">Xenopus tropicalis</name>
    <name type="common">Western clawed frog</name>
    <name type="synonym">Silurana tropicalis</name>
    <dbReference type="NCBI Taxonomy" id="8364"/>
    <lineage>
        <taxon>Eukaryota</taxon>
        <taxon>Metazoa</taxon>
        <taxon>Chordata</taxon>
        <taxon>Craniata</taxon>
        <taxon>Vertebrata</taxon>
        <taxon>Euteleostomi</taxon>
        <taxon>Amphibia</taxon>
        <taxon>Batrachia</taxon>
        <taxon>Anura</taxon>
        <taxon>Pipoidea</taxon>
        <taxon>Pipidae</taxon>
        <taxon>Xenopodinae</taxon>
        <taxon>Xenopus</taxon>
        <taxon>Silurana</taxon>
    </lineage>
</organism>
<dbReference type="InterPro" id="IPR001314">
    <property type="entry name" value="Peptidase_S1A"/>
</dbReference>
<feature type="chain" id="PRO_5035244771" evidence="3">
    <location>
        <begin position="19"/>
        <end position="752"/>
    </location>
</feature>
<dbReference type="OMA" id="MYFALNM"/>
<evidence type="ECO:0000259" key="4">
    <source>
        <dbReference type="PROSITE" id="PS50240"/>
    </source>
</evidence>
<dbReference type="CDD" id="cd00190">
    <property type="entry name" value="Tryp_SPc"/>
    <property type="match status" value="2"/>
</dbReference>
<evidence type="ECO:0000256" key="1">
    <source>
        <dbReference type="ARBA" id="ARBA00023157"/>
    </source>
</evidence>
<dbReference type="InterPro" id="IPR001254">
    <property type="entry name" value="Trypsin_dom"/>
</dbReference>
<dbReference type="GeneID" id="595077"/>
<keyword evidence="2" id="KW-0720">Serine protease</keyword>
<keyword evidence="5" id="KW-1185">Reference proteome</keyword>
<dbReference type="Proteomes" id="UP000008143">
    <property type="component" value="Chromosome 9"/>
</dbReference>
<dbReference type="SMART" id="SM00020">
    <property type="entry name" value="Tryp_SPc"/>
    <property type="match status" value="2"/>
</dbReference>
<dbReference type="PANTHER" id="PTHR24253">
    <property type="entry name" value="TRANSMEMBRANE PROTEASE SERINE"/>
    <property type="match status" value="1"/>
</dbReference>
<dbReference type="PROSITE" id="PS50240">
    <property type="entry name" value="TRYPSIN_DOM"/>
    <property type="match status" value="2"/>
</dbReference>
<dbReference type="RefSeq" id="XP_031748571.1">
    <property type="nucleotide sequence ID" value="XM_031892711.1"/>
</dbReference>
<dbReference type="InterPro" id="IPR009003">
    <property type="entry name" value="Peptidase_S1_PA"/>
</dbReference>
<dbReference type="PRINTS" id="PR00722">
    <property type="entry name" value="CHYMOTRYPSIN"/>
</dbReference>
<dbReference type="PROSITE" id="PS00134">
    <property type="entry name" value="TRYPSIN_HIS"/>
    <property type="match status" value="1"/>
</dbReference>
<proteinExistence type="predicted"/>
<keyword evidence="3" id="KW-0732">Signal</keyword>
<dbReference type="OrthoDB" id="10002959at2759"/>
<dbReference type="AGR" id="Xenbase:XB-GENE-29099007"/>
<dbReference type="SUPFAM" id="SSF50494">
    <property type="entry name" value="Trypsin-like serine proteases"/>
    <property type="match status" value="2"/>
</dbReference>
<keyword evidence="2" id="KW-0645">Protease</keyword>
<feature type="domain" description="Peptidase S1" evidence="4">
    <location>
        <begin position="431"/>
        <end position="673"/>
    </location>
</feature>
<dbReference type="FunFam" id="2.40.10.10:FF:000039">
    <property type="entry name" value="Brain-specific serine protease 4"/>
    <property type="match status" value="2"/>
</dbReference>
<dbReference type="GO" id="GO:0004252">
    <property type="term" value="F:serine-type endopeptidase activity"/>
    <property type="evidence" value="ECO:0007669"/>
    <property type="project" value="InterPro"/>
</dbReference>
<dbReference type="GO" id="GO:0005886">
    <property type="term" value="C:plasma membrane"/>
    <property type="evidence" value="ECO:0000318"/>
    <property type="project" value="GO_Central"/>
</dbReference>
<dbReference type="Pfam" id="PF00089">
    <property type="entry name" value="Trypsin"/>
    <property type="match status" value="2"/>
</dbReference>
<reference evidence="6" key="1">
    <citation type="submission" date="2025-08" db="UniProtKB">
        <authorList>
            <consortium name="RefSeq"/>
        </authorList>
    </citation>
    <scope>IDENTIFICATION</scope>
    <source>
        <strain evidence="6">Nigerian</strain>
        <tissue evidence="6">Liver and blood</tissue>
    </source>
</reference>
<dbReference type="Gene3D" id="2.40.10.10">
    <property type="entry name" value="Trypsin-like serine proteases"/>
    <property type="match status" value="4"/>
</dbReference>
<feature type="signal peptide" evidence="3">
    <location>
        <begin position="1"/>
        <end position="18"/>
    </location>
</feature>
<evidence type="ECO:0000256" key="2">
    <source>
        <dbReference type="RuleBase" id="RU363034"/>
    </source>
</evidence>
<dbReference type="InterPro" id="IPR018114">
    <property type="entry name" value="TRYPSIN_HIS"/>
</dbReference>
<accession>A0A8J1IVR4</accession>
<name>A0A8J1IVR4_XENTR</name>
<dbReference type="InterPro" id="IPR043504">
    <property type="entry name" value="Peptidase_S1_PA_chymotrypsin"/>
</dbReference>
<gene>
    <name evidence="6 7" type="primary">LOC595077</name>
</gene>
<dbReference type="PANTHER" id="PTHR24253:SF170">
    <property type="entry name" value="PEPTIDASE S1 DOMAIN-CONTAINING PROTEIN"/>
    <property type="match status" value="1"/>
</dbReference>
<dbReference type="GO" id="GO:0008236">
    <property type="term" value="F:serine-type peptidase activity"/>
    <property type="evidence" value="ECO:0000318"/>
    <property type="project" value="GO_Central"/>
</dbReference>